<dbReference type="EMBL" id="REGN01004084">
    <property type="protein sequence ID" value="RNA19229.1"/>
    <property type="molecule type" value="Genomic_DNA"/>
</dbReference>
<proteinExistence type="predicted"/>
<accession>A0A3M7R6Z5</accession>
<comment type="caution">
    <text evidence="1">The sequence shown here is derived from an EMBL/GenBank/DDBJ whole genome shotgun (WGS) entry which is preliminary data.</text>
</comment>
<evidence type="ECO:0000313" key="1">
    <source>
        <dbReference type="EMBL" id="RNA19229.1"/>
    </source>
</evidence>
<name>A0A3M7R6Z5_BRAPC</name>
<evidence type="ECO:0000313" key="2">
    <source>
        <dbReference type="Proteomes" id="UP000276133"/>
    </source>
</evidence>
<organism evidence="1 2">
    <name type="scientific">Brachionus plicatilis</name>
    <name type="common">Marine rotifer</name>
    <name type="synonym">Brachionus muelleri</name>
    <dbReference type="NCBI Taxonomy" id="10195"/>
    <lineage>
        <taxon>Eukaryota</taxon>
        <taxon>Metazoa</taxon>
        <taxon>Spiralia</taxon>
        <taxon>Gnathifera</taxon>
        <taxon>Rotifera</taxon>
        <taxon>Eurotatoria</taxon>
        <taxon>Monogononta</taxon>
        <taxon>Pseudotrocha</taxon>
        <taxon>Ploima</taxon>
        <taxon>Brachionidae</taxon>
        <taxon>Brachionus</taxon>
    </lineage>
</organism>
<dbReference type="AlphaFoldDB" id="A0A3M7R6Z5"/>
<reference evidence="1 2" key="1">
    <citation type="journal article" date="2018" name="Sci. Rep.">
        <title>Genomic signatures of local adaptation to the degree of environmental predictability in rotifers.</title>
        <authorList>
            <person name="Franch-Gras L."/>
            <person name="Hahn C."/>
            <person name="Garcia-Roger E.M."/>
            <person name="Carmona M.J."/>
            <person name="Serra M."/>
            <person name="Gomez A."/>
        </authorList>
    </citation>
    <scope>NUCLEOTIDE SEQUENCE [LARGE SCALE GENOMIC DNA]</scope>
    <source>
        <strain evidence="1">HYR1</strain>
    </source>
</reference>
<gene>
    <name evidence="1" type="ORF">BpHYR1_008822</name>
</gene>
<keyword evidence="2" id="KW-1185">Reference proteome</keyword>
<sequence>MAHINCLHRFVQQLVWGQNFSVLIQAKCSTQHQTRINTVKVFFYNFFSCFLNKRPRMRCASEDRPLFQAMLKNGSDDQRKFAPNQIANFFTHCIITSTGVNFSISLIYHCHKPTRKPSLGATHLSNPAMVIFGRQDRDDPSSSSSVFSKSNRALARLARLCSLIVHVKAFAVQTVHTGMVCAPIQILGLGMVVLENVGAVGLMCAVMSPFFDKGKIVTIGWVDNLSNLGHQVGLVLAPRGVEHILVHRRGHSNQCFH</sequence>
<protein>
    <submittedName>
        <fullName evidence="1">Uncharacterized protein</fullName>
    </submittedName>
</protein>
<dbReference type="Proteomes" id="UP000276133">
    <property type="component" value="Unassembled WGS sequence"/>
</dbReference>